<dbReference type="Gene3D" id="3.90.850.10">
    <property type="entry name" value="Fumarylacetoacetase-like, C-terminal domain"/>
    <property type="match status" value="1"/>
</dbReference>
<evidence type="ECO:0000259" key="13">
    <source>
        <dbReference type="Pfam" id="PF09298"/>
    </source>
</evidence>
<dbReference type="InterPro" id="IPR011234">
    <property type="entry name" value="Fumarylacetoacetase-like_C"/>
</dbReference>
<evidence type="ECO:0000256" key="7">
    <source>
        <dbReference type="ARBA" id="ARBA00022842"/>
    </source>
</evidence>
<sequence>MAFSSWLPIPTNSPFSLANIPFGIIQRSASDPAHPAIAIGDHVLDLAIFSAHGGFSAIPLPSTLDVSVFAKPTLNAFAALGQPTHRAVRHYLQDVFRRETPYGPILRDNPDLQRQALFPRGSVQSLRPMHVGTFTDFFAGIHHARNCGVIFRGAANALQPNYTHLPVGYHSRASSVVVSGTPVYRPRGQILASSSSGEAPSTAAAASTTTATTTGPKAVPILAPCRRLDMELELGAFLCKGNRLGEPIPIDQAHEYIFGYVLVTDWSARDIQAWEAVPLGPFNAKSFCTTISPWVVLPDALEPFRVRALELNPDLDHPGQVPGLLPYLREKVECNVFDINLEVSLSTSTHETPTKITKTSSRNLLFSFPQMIAHHTVNGCPLETGDLLGSGTISGTEPGTLGSFLEMTQGGKTAVAIPIEVEVAGKAGQELTASNRMFLEDGDTVTITGICAGSSAVDGCAIGFGECSGTIYPPCAYDY</sequence>
<protein>
    <recommendedName>
        <fullName evidence="3 10">Fumarylacetoacetase</fullName>
        <ecNumber evidence="3 10">3.7.1.2</ecNumber>
    </recommendedName>
    <alternativeName>
        <fullName evidence="10">Fumarylacetoacetate hydrolase</fullName>
    </alternativeName>
</protein>
<dbReference type="InterPro" id="IPR036663">
    <property type="entry name" value="Fumarylacetoacetase_C_sf"/>
</dbReference>
<dbReference type="SUPFAM" id="SSF63433">
    <property type="entry name" value="Fumarylacetoacetate hydrolase, FAH, N-terminal domain"/>
    <property type="match status" value="1"/>
</dbReference>
<dbReference type="InterPro" id="IPR015377">
    <property type="entry name" value="Fumarylacetoacetase_N"/>
</dbReference>
<dbReference type="InterPro" id="IPR005959">
    <property type="entry name" value="Fumarylacetoacetase"/>
</dbReference>
<comment type="cofactor">
    <cofactor evidence="10">
        <name>Mg(2+)</name>
        <dbReference type="ChEBI" id="CHEBI:18420"/>
    </cofactor>
    <cofactor evidence="10">
        <name>Ca(2+)</name>
        <dbReference type="ChEBI" id="CHEBI:29108"/>
    </cofactor>
</comment>
<keyword evidence="15" id="KW-1185">Reference proteome</keyword>
<feature type="compositionally biased region" description="Low complexity" evidence="11">
    <location>
        <begin position="192"/>
        <end position="211"/>
    </location>
</feature>
<comment type="pathway">
    <text evidence="1 10">Amino-acid degradation; L-phenylalanine degradation; acetoacetate and fumarate from L-phenylalanine: step 6/6.</text>
</comment>
<evidence type="ECO:0000256" key="1">
    <source>
        <dbReference type="ARBA" id="ARBA00004782"/>
    </source>
</evidence>
<keyword evidence="5 10" id="KW-0378">Hydrolase</keyword>
<dbReference type="Pfam" id="PF09298">
    <property type="entry name" value="FAA_hydrolase_N"/>
    <property type="match status" value="1"/>
</dbReference>
<comment type="catalytic activity">
    <reaction evidence="10">
        <text>4-fumarylacetoacetate + H2O = acetoacetate + fumarate + H(+)</text>
        <dbReference type="Rhea" id="RHEA:10244"/>
        <dbReference type="ChEBI" id="CHEBI:13705"/>
        <dbReference type="ChEBI" id="CHEBI:15377"/>
        <dbReference type="ChEBI" id="CHEBI:15378"/>
        <dbReference type="ChEBI" id="CHEBI:18034"/>
        <dbReference type="ChEBI" id="CHEBI:29806"/>
        <dbReference type="EC" id="3.7.1.2"/>
    </reaction>
</comment>
<name>A0ABR4FWY9_9EURO</name>
<dbReference type="SUPFAM" id="SSF56529">
    <property type="entry name" value="FAH"/>
    <property type="match status" value="1"/>
</dbReference>
<dbReference type="PANTHER" id="PTHR43069">
    <property type="entry name" value="FUMARYLACETOACETASE"/>
    <property type="match status" value="1"/>
</dbReference>
<dbReference type="InterPro" id="IPR036462">
    <property type="entry name" value="Fumarylacetoacetase_N_sf"/>
</dbReference>
<evidence type="ECO:0000313" key="14">
    <source>
        <dbReference type="EMBL" id="KAL2787482.1"/>
    </source>
</evidence>
<dbReference type="Pfam" id="PF01557">
    <property type="entry name" value="FAA_hydrolase"/>
    <property type="match status" value="1"/>
</dbReference>
<keyword evidence="6 10" id="KW-0106">Calcium</keyword>
<organism evidence="14 15">
    <name type="scientific">Aspergillus keveii</name>
    <dbReference type="NCBI Taxonomy" id="714993"/>
    <lineage>
        <taxon>Eukaryota</taxon>
        <taxon>Fungi</taxon>
        <taxon>Dikarya</taxon>
        <taxon>Ascomycota</taxon>
        <taxon>Pezizomycotina</taxon>
        <taxon>Eurotiomycetes</taxon>
        <taxon>Eurotiomycetidae</taxon>
        <taxon>Eurotiales</taxon>
        <taxon>Aspergillaceae</taxon>
        <taxon>Aspergillus</taxon>
        <taxon>Aspergillus subgen. Nidulantes</taxon>
    </lineage>
</organism>
<dbReference type="NCBIfam" id="TIGR01266">
    <property type="entry name" value="fum_ac_acetase"/>
    <property type="match status" value="1"/>
</dbReference>
<evidence type="ECO:0000256" key="10">
    <source>
        <dbReference type="RuleBase" id="RU366008"/>
    </source>
</evidence>
<feature type="domain" description="Fumarylacetoacetase N-terminal" evidence="13">
    <location>
        <begin position="18"/>
        <end position="125"/>
    </location>
</feature>
<comment type="similarity">
    <text evidence="2 10">Belongs to the FAH family.</text>
</comment>
<dbReference type="PANTHER" id="PTHR43069:SF2">
    <property type="entry name" value="FUMARYLACETOACETASE"/>
    <property type="match status" value="1"/>
</dbReference>
<keyword evidence="9 10" id="KW-0585">Phenylalanine catabolism</keyword>
<accession>A0ABR4FWY9</accession>
<evidence type="ECO:0000256" key="3">
    <source>
        <dbReference type="ARBA" id="ARBA00012094"/>
    </source>
</evidence>
<proteinExistence type="inferred from homology"/>
<evidence type="ECO:0000256" key="6">
    <source>
        <dbReference type="ARBA" id="ARBA00022837"/>
    </source>
</evidence>
<dbReference type="EMBL" id="JBFTWV010000095">
    <property type="protein sequence ID" value="KAL2787482.1"/>
    <property type="molecule type" value="Genomic_DNA"/>
</dbReference>
<evidence type="ECO:0000313" key="15">
    <source>
        <dbReference type="Proteomes" id="UP001610563"/>
    </source>
</evidence>
<evidence type="ECO:0000256" key="11">
    <source>
        <dbReference type="SAM" id="MobiDB-lite"/>
    </source>
</evidence>
<evidence type="ECO:0000256" key="2">
    <source>
        <dbReference type="ARBA" id="ARBA00010211"/>
    </source>
</evidence>
<keyword evidence="4 10" id="KW-0479">Metal-binding</keyword>
<dbReference type="Gene3D" id="2.30.30.230">
    <property type="entry name" value="Fumarylacetoacetase, N-terminal domain"/>
    <property type="match status" value="1"/>
</dbReference>
<gene>
    <name evidence="14" type="ORF">BJX66DRAFT_353303</name>
</gene>
<feature type="domain" description="Fumarylacetoacetase-like C-terminal" evidence="12">
    <location>
        <begin position="140"/>
        <end position="449"/>
    </location>
</feature>
<evidence type="ECO:0000256" key="4">
    <source>
        <dbReference type="ARBA" id="ARBA00022723"/>
    </source>
</evidence>
<dbReference type="Proteomes" id="UP001610563">
    <property type="component" value="Unassembled WGS sequence"/>
</dbReference>
<keyword evidence="7 10" id="KW-0460">Magnesium</keyword>
<evidence type="ECO:0000259" key="12">
    <source>
        <dbReference type="Pfam" id="PF01557"/>
    </source>
</evidence>
<evidence type="ECO:0000256" key="5">
    <source>
        <dbReference type="ARBA" id="ARBA00022801"/>
    </source>
</evidence>
<feature type="region of interest" description="Disordered" evidence="11">
    <location>
        <begin position="191"/>
        <end position="211"/>
    </location>
</feature>
<evidence type="ECO:0000256" key="9">
    <source>
        <dbReference type="ARBA" id="ARBA00023232"/>
    </source>
</evidence>
<keyword evidence="8 10" id="KW-0828">Tyrosine catabolism</keyword>
<comment type="caution">
    <text evidence="14">The sequence shown here is derived from an EMBL/GenBank/DDBJ whole genome shotgun (WGS) entry which is preliminary data.</text>
</comment>
<dbReference type="EC" id="3.7.1.2" evidence="3 10"/>
<reference evidence="14 15" key="1">
    <citation type="submission" date="2024-07" db="EMBL/GenBank/DDBJ databases">
        <title>Section-level genome sequencing and comparative genomics of Aspergillus sections Usti and Cavernicolus.</title>
        <authorList>
            <consortium name="Lawrence Berkeley National Laboratory"/>
            <person name="Nybo J.L."/>
            <person name="Vesth T.C."/>
            <person name="Theobald S."/>
            <person name="Frisvad J.C."/>
            <person name="Larsen T.O."/>
            <person name="Kjaerboelling I."/>
            <person name="Rothschild-Mancinelli K."/>
            <person name="Lyhne E.K."/>
            <person name="Kogle M.E."/>
            <person name="Barry K."/>
            <person name="Clum A."/>
            <person name="Na H."/>
            <person name="Ledsgaard L."/>
            <person name="Lin J."/>
            <person name="Lipzen A."/>
            <person name="Kuo A."/>
            <person name="Riley R."/>
            <person name="Mondo S."/>
            <person name="Labutti K."/>
            <person name="Haridas S."/>
            <person name="Pangalinan J."/>
            <person name="Salamov A.A."/>
            <person name="Simmons B.A."/>
            <person name="Magnuson J.K."/>
            <person name="Chen J."/>
            <person name="Drula E."/>
            <person name="Henrissat B."/>
            <person name="Wiebenga A."/>
            <person name="Lubbers R.J."/>
            <person name="Gomes A.C."/>
            <person name="Makela M.R."/>
            <person name="Stajich J."/>
            <person name="Grigoriev I.V."/>
            <person name="Mortensen U.H."/>
            <person name="De Vries R.P."/>
            <person name="Baker S.E."/>
            <person name="Andersen M.R."/>
        </authorList>
    </citation>
    <scope>NUCLEOTIDE SEQUENCE [LARGE SCALE GENOMIC DNA]</scope>
    <source>
        <strain evidence="14 15">CBS 209.92</strain>
    </source>
</reference>
<evidence type="ECO:0000256" key="8">
    <source>
        <dbReference type="ARBA" id="ARBA00022878"/>
    </source>
</evidence>